<evidence type="ECO:0000256" key="2">
    <source>
        <dbReference type="RuleBase" id="RU366025"/>
    </source>
</evidence>
<dbReference type="GO" id="GO:0005829">
    <property type="term" value="C:cytosol"/>
    <property type="evidence" value="ECO:0007669"/>
    <property type="project" value="TreeGrafter"/>
</dbReference>
<evidence type="ECO:0000313" key="4">
    <source>
        <dbReference type="EMBL" id="KAH7422024.1"/>
    </source>
</evidence>
<dbReference type="CDD" id="cd02661">
    <property type="entry name" value="Peptidase_C19E"/>
    <property type="match status" value="1"/>
</dbReference>
<name>A0A8T2TKW3_CERRI</name>
<gene>
    <name evidence="4" type="ORF">KP509_13G086800</name>
</gene>
<feature type="domain" description="USP" evidence="3">
    <location>
        <begin position="91"/>
        <end position="388"/>
    </location>
</feature>
<keyword evidence="2" id="KW-0788">Thiol protease</keyword>
<dbReference type="InterPro" id="IPR018200">
    <property type="entry name" value="USP_CS"/>
</dbReference>
<dbReference type="FunFam" id="3.90.70.10:FF:000078">
    <property type="entry name" value="Ubiquitin carboxyl-terminal hydrolase 23"/>
    <property type="match status" value="1"/>
</dbReference>
<keyword evidence="2" id="KW-0645">Protease</keyword>
<protein>
    <recommendedName>
        <fullName evidence="2">Ubiquitin carboxyl-terminal hydrolase</fullName>
        <ecNumber evidence="2">3.4.19.12</ecNumber>
    </recommendedName>
</protein>
<dbReference type="Pfam" id="PF00443">
    <property type="entry name" value="UCH"/>
    <property type="match status" value="1"/>
</dbReference>
<keyword evidence="2" id="KW-0833">Ubl conjugation pathway</keyword>
<dbReference type="SUPFAM" id="SSF54001">
    <property type="entry name" value="Cysteine proteinases"/>
    <property type="match status" value="1"/>
</dbReference>
<comment type="similarity">
    <text evidence="1 2">Belongs to the peptidase C19 family.</text>
</comment>
<dbReference type="GO" id="GO:0004843">
    <property type="term" value="F:cysteine-type deubiquitinase activity"/>
    <property type="evidence" value="ECO:0007669"/>
    <property type="project" value="UniProtKB-UniRule"/>
</dbReference>
<comment type="caution">
    <text evidence="4">The sequence shown here is derived from an EMBL/GenBank/DDBJ whole genome shotgun (WGS) entry which is preliminary data.</text>
</comment>
<proteinExistence type="inferred from homology"/>
<evidence type="ECO:0000256" key="1">
    <source>
        <dbReference type="ARBA" id="ARBA00009085"/>
    </source>
</evidence>
<sequence length="639" mass="70980">MATAATQEPTPVVVPAIGNSFSHGVASMSSVFPHQIYFSHKTCKSSASAHASHFATVDSLESRLEEDDAYRFLDNAPPLLLQCTPVQKIGAGLANLGNTCFLNSVLQCLTYTPPLAAYLMDGLHSVSCKVKGFCAMCSLETHVKEVLSSNRRVISPSCFVKNLRSISRSFQMWRQEDAHEYMRYLIEALQKCSSTECPGGRSLIESVFGGRLRSQVKCTRCSHCSNKYDPFLDLSLEVARADSFQKALAHFTAIEVLDGDNKYHCCKCDMKVRALKQFTIDKAPPILTVQLKRFSSVGSYGGKIDKKIHFERELDLKPFVNECEDEDLSYSLYAVLVHSGWSIHSGHYYCFVRTAKDTWHVMDDSQVSQVSESTVLAQKAYILFYVRNVRSINSPVAEQIQRELDGTGISSETTNHSEEISIGHVTSQKYILPHTDDVNSADRSSATAEHVSASELHDEQKDCIPEGVPEPVCTSEISEVDENETFSTSGSMEKSSKMVEDLDAIVTRGLCENSWYKSVQAINTSLRCMNVSVESEVEEPVCSRHTDDVELRTCEGDPCTSCDNQGDMHDCPCNSDTDSGVGSDETSTPMFNCQRLHSVFNVMAPILRTSRMEAASHHAFSILCICAKYCFWSCFWSPL</sequence>
<dbReference type="PANTHER" id="PTHR24006:SF663">
    <property type="entry name" value="UBIQUITIN CARBOXYL-TERMINAL HYDROLASE 23"/>
    <property type="match status" value="1"/>
</dbReference>
<dbReference type="GO" id="GO:0005634">
    <property type="term" value="C:nucleus"/>
    <property type="evidence" value="ECO:0007669"/>
    <property type="project" value="TreeGrafter"/>
</dbReference>
<dbReference type="EMBL" id="CM035418">
    <property type="protein sequence ID" value="KAH7422023.1"/>
    <property type="molecule type" value="Genomic_DNA"/>
</dbReference>
<dbReference type="AlphaFoldDB" id="A0A8T2TKW3"/>
<dbReference type="PROSITE" id="PS00973">
    <property type="entry name" value="USP_2"/>
    <property type="match status" value="1"/>
</dbReference>
<keyword evidence="5" id="KW-1185">Reference proteome</keyword>
<dbReference type="EC" id="3.4.19.12" evidence="2"/>
<dbReference type="Gene3D" id="3.90.70.10">
    <property type="entry name" value="Cysteine proteinases"/>
    <property type="match status" value="1"/>
</dbReference>
<dbReference type="PROSITE" id="PS50235">
    <property type="entry name" value="USP_3"/>
    <property type="match status" value="1"/>
</dbReference>
<dbReference type="EMBL" id="CM035418">
    <property type="protein sequence ID" value="KAH7422024.1"/>
    <property type="molecule type" value="Genomic_DNA"/>
</dbReference>
<dbReference type="OrthoDB" id="420187at2759"/>
<dbReference type="InterPro" id="IPR028889">
    <property type="entry name" value="USP"/>
</dbReference>
<comment type="catalytic activity">
    <reaction evidence="2">
        <text>Thiol-dependent hydrolysis of ester, thioester, amide, peptide and isopeptide bonds formed by the C-terminal Gly of ubiquitin (a 76-residue protein attached to proteins as an intracellular targeting signal).</text>
        <dbReference type="EC" id="3.4.19.12"/>
    </reaction>
</comment>
<accession>A0A8T2TKW3</accession>
<keyword evidence="2" id="KW-0378">Hydrolase</keyword>
<evidence type="ECO:0000313" key="5">
    <source>
        <dbReference type="Proteomes" id="UP000825935"/>
    </source>
</evidence>
<reference evidence="4" key="1">
    <citation type="submission" date="2021-08" db="EMBL/GenBank/DDBJ databases">
        <title>WGS assembly of Ceratopteris richardii.</title>
        <authorList>
            <person name="Marchant D.B."/>
            <person name="Chen G."/>
            <person name="Jenkins J."/>
            <person name="Shu S."/>
            <person name="Leebens-Mack J."/>
            <person name="Grimwood J."/>
            <person name="Schmutz J."/>
            <person name="Soltis P."/>
            <person name="Soltis D."/>
            <person name="Chen Z.-H."/>
        </authorList>
    </citation>
    <scope>NUCLEOTIDE SEQUENCE</scope>
    <source>
        <strain evidence="4">Whitten #5841</strain>
        <tissue evidence="4">Leaf</tissue>
    </source>
</reference>
<dbReference type="EMBL" id="CM035418">
    <property type="protein sequence ID" value="KAH7422022.1"/>
    <property type="molecule type" value="Genomic_DNA"/>
</dbReference>
<dbReference type="GO" id="GO:0016579">
    <property type="term" value="P:protein deubiquitination"/>
    <property type="evidence" value="ECO:0007669"/>
    <property type="project" value="InterPro"/>
</dbReference>
<organism evidence="4 5">
    <name type="scientific">Ceratopteris richardii</name>
    <name type="common">Triangle waterfern</name>
    <dbReference type="NCBI Taxonomy" id="49495"/>
    <lineage>
        <taxon>Eukaryota</taxon>
        <taxon>Viridiplantae</taxon>
        <taxon>Streptophyta</taxon>
        <taxon>Embryophyta</taxon>
        <taxon>Tracheophyta</taxon>
        <taxon>Polypodiopsida</taxon>
        <taxon>Polypodiidae</taxon>
        <taxon>Polypodiales</taxon>
        <taxon>Pteridineae</taxon>
        <taxon>Pteridaceae</taxon>
        <taxon>Parkerioideae</taxon>
        <taxon>Ceratopteris</taxon>
    </lineage>
</organism>
<dbReference type="InterPro" id="IPR038765">
    <property type="entry name" value="Papain-like_cys_pep_sf"/>
</dbReference>
<comment type="function">
    <text evidence="2">Recognizes and hydrolyzes the peptide bond at the C-terminal Gly of ubiquitin. Involved in the processing of poly-ubiquitin precursors as well as that of ubiquitinated proteins.</text>
</comment>
<dbReference type="PROSITE" id="PS00972">
    <property type="entry name" value="USP_1"/>
    <property type="match status" value="1"/>
</dbReference>
<dbReference type="PANTHER" id="PTHR24006">
    <property type="entry name" value="UBIQUITIN CARBOXYL-TERMINAL HYDROLASE"/>
    <property type="match status" value="1"/>
</dbReference>
<dbReference type="InterPro" id="IPR001394">
    <property type="entry name" value="Peptidase_C19_UCH"/>
</dbReference>
<evidence type="ECO:0000259" key="3">
    <source>
        <dbReference type="PROSITE" id="PS50235"/>
    </source>
</evidence>
<dbReference type="GO" id="GO:0006508">
    <property type="term" value="P:proteolysis"/>
    <property type="evidence" value="ECO:0007669"/>
    <property type="project" value="UniProtKB-KW"/>
</dbReference>
<dbReference type="Proteomes" id="UP000825935">
    <property type="component" value="Chromosome 13"/>
</dbReference>
<dbReference type="InterPro" id="IPR050164">
    <property type="entry name" value="Peptidase_C19"/>
</dbReference>